<dbReference type="SMART" id="SM00320">
    <property type="entry name" value="WD40"/>
    <property type="match status" value="7"/>
</dbReference>
<sequence>MMIDNRKKNLSYATVRVGYRSNCMPMQFSDQQSPSRRPRVSMSFFFIQFFANHTTAPLNLMSPPSDVSHNARSLNEHLAMEDSSASTPSSPPPPNPSFRLILNDDDEEDEEEAVVMGARSSRNLWLDRIVRSTSTKDLPRLPPLLSPFSNLSPARHSIHASSSLFISPPHAGPLASAAATGDSGESDAMAKGRCVLSVLKKDGQLSKFYGTQISSMAISSNLVYSGTATSVIRVWKLPEFMECDQLRTRTRRVVAMAVSGFRDQVCAAYSDGRIRVWRRSWEGGSVKHARIATIPSTSSYVMSYLTGKYNMMKHMAPITALMVNTTGDILYSASIDTTVKVWRLSDFRCLESFQAHPQPVNALAAGRDGVLYTASEDTTVRVWRAGQLASAPATSPSVFSSSFTSAHSLILTLPAKNSPIKTLSLTAGSEALYGGGSDGCIYFWLRGEAPSRQASFKYGGALQGHTHAVLCTASVGRYVASGSADSTVRVWARDQEGRHECVALMLGHRGPVRCVMAYEEGMTKKEEHSDATGRSCTICSGSLDGTLKIWSFNNNGI</sequence>
<comment type="caution">
    <text evidence="5">The sequence shown here is derived from an EMBL/GenBank/DDBJ whole genome shotgun (WGS) entry which is preliminary data.</text>
</comment>
<feature type="region of interest" description="Disordered" evidence="4">
    <location>
        <begin position="78"/>
        <end position="101"/>
    </location>
</feature>
<dbReference type="Pfam" id="PF00400">
    <property type="entry name" value="WD40"/>
    <property type="match status" value="4"/>
</dbReference>
<dbReference type="PROSITE" id="PS50082">
    <property type="entry name" value="WD_REPEATS_2"/>
    <property type="match status" value="3"/>
</dbReference>
<evidence type="ECO:0000256" key="1">
    <source>
        <dbReference type="ARBA" id="ARBA00022574"/>
    </source>
</evidence>
<dbReference type="PROSITE" id="PS50294">
    <property type="entry name" value="WD_REPEATS_REGION"/>
    <property type="match status" value="1"/>
</dbReference>
<dbReference type="PANTHER" id="PTHR22844:SF342">
    <property type="entry name" value="AND WD40 DOMAIN PROTEIN, PUTATIVE-RELATED"/>
    <property type="match status" value="1"/>
</dbReference>
<dbReference type="InterPro" id="IPR036322">
    <property type="entry name" value="WD40_repeat_dom_sf"/>
</dbReference>
<keyword evidence="2" id="KW-0677">Repeat</keyword>
<accession>A0AAN7QYT1</accession>
<dbReference type="InterPro" id="IPR020472">
    <property type="entry name" value="WD40_PAC1"/>
</dbReference>
<evidence type="ECO:0000313" key="6">
    <source>
        <dbReference type="Proteomes" id="UP001345219"/>
    </source>
</evidence>
<dbReference type="InterPro" id="IPR001680">
    <property type="entry name" value="WD40_rpt"/>
</dbReference>
<evidence type="ECO:0000313" key="5">
    <source>
        <dbReference type="EMBL" id="KAK4781190.1"/>
    </source>
</evidence>
<evidence type="ECO:0000256" key="2">
    <source>
        <dbReference type="ARBA" id="ARBA00022737"/>
    </source>
</evidence>
<keyword evidence="6" id="KW-1185">Reference proteome</keyword>
<dbReference type="InterPro" id="IPR015943">
    <property type="entry name" value="WD40/YVTN_repeat-like_dom_sf"/>
</dbReference>
<evidence type="ECO:0000256" key="3">
    <source>
        <dbReference type="PROSITE-ProRule" id="PRU00221"/>
    </source>
</evidence>
<dbReference type="EMBL" id="JAXIOK010000001">
    <property type="protein sequence ID" value="KAK4781190.1"/>
    <property type="molecule type" value="Genomic_DNA"/>
</dbReference>
<keyword evidence="1 3" id="KW-0853">WD repeat</keyword>
<protein>
    <submittedName>
        <fullName evidence="5">Uncharacterized protein</fullName>
    </submittedName>
</protein>
<dbReference type="InterPro" id="IPR045182">
    <property type="entry name" value="JINGUBANG-like"/>
</dbReference>
<proteinExistence type="predicted"/>
<feature type="repeat" description="WD" evidence="3">
    <location>
        <begin position="353"/>
        <end position="383"/>
    </location>
</feature>
<dbReference type="Proteomes" id="UP001345219">
    <property type="component" value="Chromosome 13"/>
</dbReference>
<evidence type="ECO:0000256" key="4">
    <source>
        <dbReference type="SAM" id="MobiDB-lite"/>
    </source>
</evidence>
<dbReference type="PANTHER" id="PTHR22844">
    <property type="entry name" value="F-BOX AND WD40 DOMAIN PROTEIN"/>
    <property type="match status" value="1"/>
</dbReference>
<dbReference type="SUPFAM" id="SSF50978">
    <property type="entry name" value="WD40 repeat-like"/>
    <property type="match status" value="1"/>
</dbReference>
<reference evidence="5 6" key="1">
    <citation type="journal article" date="2023" name="Hortic Res">
        <title>Pangenome of water caltrop reveals structural variations and asymmetric subgenome divergence after allopolyploidization.</title>
        <authorList>
            <person name="Zhang X."/>
            <person name="Chen Y."/>
            <person name="Wang L."/>
            <person name="Yuan Y."/>
            <person name="Fang M."/>
            <person name="Shi L."/>
            <person name="Lu R."/>
            <person name="Comes H.P."/>
            <person name="Ma Y."/>
            <person name="Chen Y."/>
            <person name="Huang G."/>
            <person name="Zhou Y."/>
            <person name="Zheng Z."/>
            <person name="Qiu Y."/>
        </authorList>
    </citation>
    <scope>NUCLEOTIDE SEQUENCE [LARGE SCALE GENOMIC DNA]</scope>
    <source>
        <tissue evidence="5">Roots</tissue>
    </source>
</reference>
<dbReference type="Gene3D" id="2.130.10.10">
    <property type="entry name" value="YVTN repeat-like/Quinoprotein amine dehydrogenase"/>
    <property type="match status" value="2"/>
</dbReference>
<dbReference type="AlphaFoldDB" id="A0AAN7QYT1"/>
<dbReference type="PRINTS" id="PR00320">
    <property type="entry name" value="GPROTEINBRPT"/>
</dbReference>
<gene>
    <name evidence="5" type="ORF">SAY87_017296</name>
</gene>
<organism evidence="5 6">
    <name type="scientific">Trapa incisa</name>
    <dbReference type="NCBI Taxonomy" id="236973"/>
    <lineage>
        <taxon>Eukaryota</taxon>
        <taxon>Viridiplantae</taxon>
        <taxon>Streptophyta</taxon>
        <taxon>Embryophyta</taxon>
        <taxon>Tracheophyta</taxon>
        <taxon>Spermatophyta</taxon>
        <taxon>Magnoliopsida</taxon>
        <taxon>eudicotyledons</taxon>
        <taxon>Gunneridae</taxon>
        <taxon>Pentapetalae</taxon>
        <taxon>rosids</taxon>
        <taxon>malvids</taxon>
        <taxon>Myrtales</taxon>
        <taxon>Lythraceae</taxon>
        <taxon>Trapa</taxon>
    </lineage>
</organism>
<feature type="repeat" description="WD" evidence="3">
    <location>
        <begin position="311"/>
        <end position="352"/>
    </location>
</feature>
<feature type="repeat" description="WD" evidence="3">
    <location>
        <begin position="462"/>
        <end position="491"/>
    </location>
</feature>
<name>A0AAN7QYT1_9MYRT</name>